<evidence type="ECO:0000256" key="1">
    <source>
        <dbReference type="SAM" id="MobiDB-lite"/>
    </source>
</evidence>
<dbReference type="EMBL" id="CP054615">
    <property type="protein sequence ID" value="QKS49070.1"/>
    <property type="molecule type" value="Genomic_DNA"/>
</dbReference>
<dbReference type="KEGG" id="aoz:HUE56_00735"/>
<feature type="compositionally biased region" description="Basic and acidic residues" evidence="1">
    <location>
        <begin position="1"/>
        <end position="14"/>
    </location>
</feature>
<dbReference type="AlphaFoldDB" id="A0A6N1AC81"/>
<dbReference type="RefSeq" id="WP_174756956.1">
    <property type="nucleotide sequence ID" value="NZ_BSOV01000130.1"/>
</dbReference>
<feature type="region of interest" description="Disordered" evidence="1">
    <location>
        <begin position="1"/>
        <end position="58"/>
    </location>
</feature>
<keyword evidence="2" id="KW-0614">Plasmid</keyword>
<dbReference type="Proteomes" id="UP000509702">
    <property type="component" value="Plasmid unnamed1"/>
</dbReference>
<feature type="compositionally biased region" description="Gly residues" evidence="1">
    <location>
        <begin position="48"/>
        <end position="58"/>
    </location>
</feature>
<evidence type="ECO:0000313" key="2">
    <source>
        <dbReference type="EMBL" id="QKS49070.1"/>
    </source>
</evidence>
<evidence type="ECO:0000313" key="3">
    <source>
        <dbReference type="Proteomes" id="UP000509702"/>
    </source>
</evidence>
<keyword evidence="3" id="KW-1185">Reference proteome</keyword>
<proteinExistence type="predicted"/>
<protein>
    <submittedName>
        <fullName evidence="2">Uncharacterized protein</fullName>
    </submittedName>
</protein>
<accession>A0A6N1AC81</accession>
<organism evidence="2 3">
    <name type="scientific">Azospirillum oryzae</name>
    <dbReference type="NCBI Taxonomy" id="286727"/>
    <lineage>
        <taxon>Bacteria</taxon>
        <taxon>Pseudomonadati</taxon>
        <taxon>Pseudomonadota</taxon>
        <taxon>Alphaproteobacteria</taxon>
        <taxon>Rhodospirillales</taxon>
        <taxon>Azospirillaceae</taxon>
        <taxon>Azospirillum</taxon>
    </lineage>
</organism>
<sequence>MDRMEEKVPGKADADTIEGQGRRMPWHKPALRRFDAYSAQTTTAAGPLDGGGGLRRAS</sequence>
<gene>
    <name evidence="2" type="ORF">HUE56_00735</name>
</gene>
<reference evidence="2 3" key="1">
    <citation type="submission" date="2020-06" db="EMBL/GenBank/DDBJ databases">
        <title>Complete genome of Azosprillum oryzae KACC14407.</title>
        <authorList>
            <person name="Kim M."/>
            <person name="Park Y.-J."/>
            <person name="Shin J.-H."/>
        </authorList>
    </citation>
    <scope>NUCLEOTIDE SEQUENCE [LARGE SCALE GENOMIC DNA]</scope>
    <source>
        <strain evidence="2 3">KACC 14407</strain>
        <plasmid evidence="2 3">unnamed1</plasmid>
    </source>
</reference>
<geneLocation type="plasmid" evidence="2 3">
    <name>unnamed1</name>
</geneLocation>
<name>A0A6N1AC81_9PROT</name>